<evidence type="ECO:0000256" key="1">
    <source>
        <dbReference type="ARBA" id="ARBA00022679"/>
    </source>
</evidence>
<evidence type="ECO:0000259" key="3">
    <source>
        <dbReference type="Pfam" id="PF13439"/>
    </source>
</evidence>
<dbReference type="Pfam" id="PF00534">
    <property type="entry name" value="Glycos_transf_1"/>
    <property type="match status" value="1"/>
</dbReference>
<protein>
    <submittedName>
        <fullName evidence="4">Glycosyltransferase family 4 protein</fullName>
    </submittedName>
</protein>
<dbReference type="EMBL" id="JAAMPU010000105">
    <property type="protein sequence ID" value="NMH28383.1"/>
    <property type="molecule type" value="Genomic_DNA"/>
</dbReference>
<evidence type="ECO:0000313" key="4">
    <source>
        <dbReference type="EMBL" id="NMH28383.1"/>
    </source>
</evidence>
<dbReference type="PANTHER" id="PTHR46401:SF2">
    <property type="entry name" value="GLYCOSYLTRANSFERASE WBBK-RELATED"/>
    <property type="match status" value="1"/>
</dbReference>
<dbReference type="InterPro" id="IPR001296">
    <property type="entry name" value="Glyco_trans_1"/>
</dbReference>
<accession>A0A972FMD1</accession>
<dbReference type="GO" id="GO:0016757">
    <property type="term" value="F:glycosyltransferase activity"/>
    <property type="evidence" value="ECO:0007669"/>
    <property type="project" value="InterPro"/>
</dbReference>
<dbReference type="CDD" id="cd03809">
    <property type="entry name" value="GT4_MtfB-like"/>
    <property type="match status" value="1"/>
</dbReference>
<dbReference type="Proteomes" id="UP000712080">
    <property type="component" value="Unassembled WGS sequence"/>
</dbReference>
<dbReference type="RefSeq" id="WP_169527484.1">
    <property type="nucleotide sequence ID" value="NZ_JAAMPU010000105.1"/>
</dbReference>
<sequence length="373" mass="43089">MKKTNILIDCHVFDGNFQGTTSYLKGLCTELIHDKTKHFFLAAQNVQHLESIFGPHDNVTFLKYKSKNKFVRLLIDIPNLIRNHKIDYAHFQYVVPPVKACKYIVTIHDVLFLDFPQYFPSLYKIKNRFLFNWSIKHSNIVLTVSNYSRQRIEKHFGQFNVAVTPNAVDPIFFESYDKTRVRKENLEKFGISDYFVFVSRWEPRKNHDGLLRAFVEGNFYKNHELVLVGNEAIPNKKYDEHYASLPDEIKVKVKVLSNIGFKDLVQIVRGATIAAYPSIAEGFGIPPLESVAARIPTVCSNTTAMSEFTFIDQGLFDPYNIPELIQKINDCLHNWPEAEHKSHEVFSQYSWKNSARVFLKAIDEDQKASAASN</sequence>
<proteinExistence type="predicted"/>
<keyword evidence="5" id="KW-1185">Reference proteome</keyword>
<dbReference type="AlphaFoldDB" id="A0A972FMD1"/>
<evidence type="ECO:0000313" key="5">
    <source>
        <dbReference type="Proteomes" id="UP000712080"/>
    </source>
</evidence>
<feature type="domain" description="Glycosyltransferase subfamily 4-like N-terminal" evidence="3">
    <location>
        <begin position="22"/>
        <end position="170"/>
    </location>
</feature>
<reference evidence="4" key="1">
    <citation type="submission" date="2020-02" db="EMBL/GenBank/DDBJ databases">
        <title>Flavobacterium sp. genome.</title>
        <authorList>
            <person name="Jung H.S."/>
            <person name="Baek J.H."/>
            <person name="Jeon C.O."/>
        </authorList>
    </citation>
    <scope>NUCLEOTIDE SEQUENCE</scope>
    <source>
        <strain evidence="4">SE-s28</strain>
    </source>
</reference>
<evidence type="ECO:0000259" key="2">
    <source>
        <dbReference type="Pfam" id="PF00534"/>
    </source>
</evidence>
<keyword evidence="1" id="KW-0808">Transferase</keyword>
<dbReference type="PANTHER" id="PTHR46401">
    <property type="entry name" value="GLYCOSYLTRANSFERASE WBBK-RELATED"/>
    <property type="match status" value="1"/>
</dbReference>
<dbReference type="InterPro" id="IPR028098">
    <property type="entry name" value="Glyco_trans_4-like_N"/>
</dbReference>
<comment type="caution">
    <text evidence="4">The sequence shown here is derived from an EMBL/GenBank/DDBJ whole genome shotgun (WGS) entry which is preliminary data.</text>
</comment>
<dbReference type="Pfam" id="PF13439">
    <property type="entry name" value="Glyco_transf_4"/>
    <property type="match status" value="1"/>
</dbReference>
<dbReference type="SUPFAM" id="SSF53756">
    <property type="entry name" value="UDP-Glycosyltransferase/glycogen phosphorylase"/>
    <property type="match status" value="1"/>
</dbReference>
<gene>
    <name evidence="4" type="ORF">G6047_10095</name>
</gene>
<organism evidence="4 5">
    <name type="scientific">Flavobacterium silvaticum</name>
    <dbReference type="NCBI Taxonomy" id="1852020"/>
    <lineage>
        <taxon>Bacteria</taxon>
        <taxon>Pseudomonadati</taxon>
        <taxon>Bacteroidota</taxon>
        <taxon>Flavobacteriia</taxon>
        <taxon>Flavobacteriales</taxon>
        <taxon>Flavobacteriaceae</taxon>
        <taxon>Flavobacterium</taxon>
    </lineage>
</organism>
<name>A0A972FMD1_9FLAO</name>
<dbReference type="Gene3D" id="3.40.50.2000">
    <property type="entry name" value="Glycogen Phosphorylase B"/>
    <property type="match status" value="2"/>
</dbReference>
<feature type="domain" description="Glycosyl transferase family 1" evidence="2">
    <location>
        <begin position="188"/>
        <end position="339"/>
    </location>
</feature>